<evidence type="ECO:0000313" key="1">
    <source>
        <dbReference type="EMBL" id="MBB5132316.1"/>
    </source>
</evidence>
<proteinExistence type="predicted"/>
<dbReference type="Proteomes" id="UP000578449">
    <property type="component" value="Unassembled WGS sequence"/>
</dbReference>
<accession>A0A840P1H4</accession>
<dbReference type="AlphaFoldDB" id="A0A840P1H4"/>
<gene>
    <name evidence="1" type="ORF">HNP84_002032</name>
</gene>
<sequence>MAAGDVLVGDADGVVVPRHRVREVVDAIGGIVEKEEALRQRILAGRSGRTAAAR</sequence>
<protein>
    <submittedName>
        <fullName evidence="1">Regulator of RNase E activity RraA</fullName>
    </submittedName>
</protein>
<dbReference type="Gene3D" id="3.50.30.40">
    <property type="entry name" value="Ribonuclease E inhibitor RraA/RraA-like"/>
    <property type="match status" value="1"/>
</dbReference>
<organism evidence="1 2">
    <name type="scientific">Thermocatellispora tengchongensis</name>
    <dbReference type="NCBI Taxonomy" id="1073253"/>
    <lineage>
        <taxon>Bacteria</taxon>
        <taxon>Bacillati</taxon>
        <taxon>Actinomycetota</taxon>
        <taxon>Actinomycetes</taxon>
        <taxon>Streptosporangiales</taxon>
        <taxon>Streptosporangiaceae</taxon>
        <taxon>Thermocatellispora</taxon>
    </lineage>
</organism>
<dbReference type="RefSeq" id="WP_221336101.1">
    <property type="nucleotide sequence ID" value="NZ_BAABIX010000003.1"/>
</dbReference>
<name>A0A840P1H4_9ACTN</name>
<evidence type="ECO:0000313" key="2">
    <source>
        <dbReference type="Proteomes" id="UP000578449"/>
    </source>
</evidence>
<reference evidence="1 2" key="1">
    <citation type="submission" date="2020-08" db="EMBL/GenBank/DDBJ databases">
        <title>Genomic Encyclopedia of Type Strains, Phase IV (KMG-IV): sequencing the most valuable type-strain genomes for metagenomic binning, comparative biology and taxonomic classification.</title>
        <authorList>
            <person name="Goeker M."/>
        </authorList>
    </citation>
    <scope>NUCLEOTIDE SEQUENCE [LARGE SCALE GENOMIC DNA]</scope>
    <source>
        <strain evidence="1 2">DSM 45615</strain>
    </source>
</reference>
<dbReference type="EMBL" id="JACHGN010000004">
    <property type="protein sequence ID" value="MBB5132316.1"/>
    <property type="molecule type" value="Genomic_DNA"/>
</dbReference>
<keyword evidence="2" id="KW-1185">Reference proteome</keyword>
<comment type="caution">
    <text evidence="1">The sequence shown here is derived from an EMBL/GenBank/DDBJ whole genome shotgun (WGS) entry which is preliminary data.</text>
</comment>